<dbReference type="OrthoDB" id="9766459at2"/>
<dbReference type="CDD" id="cd00075">
    <property type="entry name" value="HATPase"/>
    <property type="match status" value="1"/>
</dbReference>
<organism evidence="8 9">
    <name type="scientific">Pedobacter cryoconitis</name>
    <dbReference type="NCBI Taxonomy" id="188932"/>
    <lineage>
        <taxon>Bacteria</taxon>
        <taxon>Pseudomonadati</taxon>
        <taxon>Bacteroidota</taxon>
        <taxon>Sphingobacteriia</taxon>
        <taxon>Sphingobacteriales</taxon>
        <taxon>Sphingobacteriaceae</taxon>
        <taxon>Pedobacter</taxon>
    </lineage>
</organism>
<dbReference type="KEGG" id="pcm:AY601_4563"/>
<dbReference type="InterPro" id="IPR036097">
    <property type="entry name" value="HisK_dim/P_sf"/>
</dbReference>
<keyword evidence="9" id="KW-1185">Reference proteome</keyword>
<dbReference type="SUPFAM" id="SSF47384">
    <property type="entry name" value="Homodimeric domain of signal transducing histidine kinase"/>
    <property type="match status" value="1"/>
</dbReference>
<evidence type="ECO:0000256" key="5">
    <source>
        <dbReference type="ARBA" id="ARBA00022777"/>
    </source>
</evidence>
<evidence type="ECO:0000259" key="6">
    <source>
        <dbReference type="PROSITE" id="PS50109"/>
    </source>
</evidence>
<dbReference type="Gene3D" id="3.30.565.10">
    <property type="entry name" value="Histidine kinase-like ATPase, C-terminal domain"/>
    <property type="match status" value="1"/>
</dbReference>
<dbReference type="AlphaFoldDB" id="A0A127VJD4"/>
<dbReference type="RefSeq" id="WP_068405480.1">
    <property type="nucleotide sequence ID" value="NZ_CP014504.1"/>
</dbReference>
<dbReference type="InterPro" id="IPR013656">
    <property type="entry name" value="PAS_4"/>
</dbReference>
<accession>A0A127VJD4</accession>
<dbReference type="CDD" id="cd00130">
    <property type="entry name" value="PAS"/>
    <property type="match status" value="1"/>
</dbReference>
<comment type="catalytic activity">
    <reaction evidence="1">
        <text>ATP + protein L-histidine = ADP + protein N-phospho-L-histidine.</text>
        <dbReference type="EC" id="2.7.13.3"/>
    </reaction>
</comment>
<dbReference type="Gene3D" id="3.30.450.20">
    <property type="entry name" value="PAS domain"/>
    <property type="match status" value="1"/>
</dbReference>
<evidence type="ECO:0000256" key="3">
    <source>
        <dbReference type="ARBA" id="ARBA00022553"/>
    </source>
</evidence>
<dbReference type="Pfam" id="PF02518">
    <property type="entry name" value="HATPase_c"/>
    <property type="match status" value="1"/>
</dbReference>
<dbReference type="EMBL" id="CP014504">
    <property type="protein sequence ID" value="AMQ01400.1"/>
    <property type="molecule type" value="Genomic_DNA"/>
</dbReference>
<dbReference type="GO" id="GO:0000155">
    <property type="term" value="F:phosphorelay sensor kinase activity"/>
    <property type="evidence" value="ECO:0007669"/>
    <property type="project" value="InterPro"/>
</dbReference>
<evidence type="ECO:0000259" key="7">
    <source>
        <dbReference type="PROSITE" id="PS50113"/>
    </source>
</evidence>
<dbReference type="SUPFAM" id="SSF55874">
    <property type="entry name" value="ATPase domain of HSP90 chaperone/DNA topoisomerase II/histidine kinase"/>
    <property type="match status" value="1"/>
</dbReference>
<name>A0A127VJD4_9SPHI</name>
<evidence type="ECO:0000256" key="1">
    <source>
        <dbReference type="ARBA" id="ARBA00000085"/>
    </source>
</evidence>
<gene>
    <name evidence="8" type="ORF">AY601_4563</name>
</gene>
<dbReference type="Gene3D" id="1.10.287.130">
    <property type="match status" value="1"/>
</dbReference>
<dbReference type="Pfam" id="PF08448">
    <property type="entry name" value="PAS_4"/>
    <property type="match status" value="1"/>
</dbReference>
<evidence type="ECO:0000256" key="2">
    <source>
        <dbReference type="ARBA" id="ARBA00012438"/>
    </source>
</evidence>
<dbReference type="InterPro" id="IPR003594">
    <property type="entry name" value="HATPase_dom"/>
</dbReference>
<dbReference type="InterPro" id="IPR000014">
    <property type="entry name" value="PAS"/>
</dbReference>
<keyword evidence="3" id="KW-0597">Phosphoprotein</keyword>
<dbReference type="PROSITE" id="PS50113">
    <property type="entry name" value="PAC"/>
    <property type="match status" value="1"/>
</dbReference>
<keyword evidence="5" id="KW-0418">Kinase</keyword>
<evidence type="ECO:0000313" key="8">
    <source>
        <dbReference type="EMBL" id="AMQ01400.1"/>
    </source>
</evidence>
<dbReference type="InterPro" id="IPR036890">
    <property type="entry name" value="HATPase_C_sf"/>
</dbReference>
<dbReference type="InterPro" id="IPR035965">
    <property type="entry name" value="PAS-like_dom_sf"/>
</dbReference>
<dbReference type="NCBIfam" id="TIGR00229">
    <property type="entry name" value="sensory_box"/>
    <property type="match status" value="1"/>
</dbReference>
<feature type="domain" description="PAC" evidence="7">
    <location>
        <begin position="216"/>
        <end position="268"/>
    </location>
</feature>
<dbReference type="InterPro" id="IPR052162">
    <property type="entry name" value="Sensor_kinase/Photoreceptor"/>
</dbReference>
<dbReference type="PRINTS" id="PR00344">
    <property type="entry name" value="BCTRLSENSOR"/>
</dbReference>
<reference evidence="8 9" key="1">
    <citation type="submission" date="2016-03" db="EMBL/GenBank/DDBJ databases">
        <title>Complete genome sequence of Pedobacter cryoconitis PAMC 27485.</title>
        <authorList>
            <person name="Lee J."/>
            <person name="Kim O.-S."/>
        </authorList>
    </citation>
    <scope>NUCLEOTIDE SEQUENCE [LARGE SCALE GENOMIC DNA]</scope>
    <source>
        <strain evidence="8 9">PAMC 27485</strain>
    </source>
</reference>
<evidence type="ECO:0000313" key="9">
    <source>
        <dbReference type="Proteomes" id="UP000071561"/>
    </source>
</evidence>
<dbReference type="InterPro" id="IPR000700">
    <property type="entry name" value="PAS-assoc_C"/>
</dbReference>
<dbReference type="SMART" id="SM00387">
    <property type="entry name" value="HATPase_c"/>
    <property type="match status" value="1"/>
</dbReference>
<evidence type="ECO:0000256" key="4">
    <source>
        <dbReference type="ARBA" id="ARBA00022679"/>
    </source>
</evidence>
<keyword evidence="4" id="KW-0808">Transferase</keyword>
<dbReference type="EC" id="2.7.13.3" evidence="2"/>
<protein>
    <recommendedName>
        <fullName evidence="2">histidine kinase</fullName>
        <ecNumber evidence="2">2.7.13.3</ecNumber>
    </recommendedName>
</protein>
<dbReference type="PATRIC" id="fig|188932.3.peg.4730"/>
<dbReference type="SUPFAM" id="SSF55785">
    <property type="entry name" value="PYP-like sensor domain (PAS domain)"/>
    <property type="match status" value="1"/>
</dbReference>
<dbReference type="PANTHER" id="PTHR43304">
    <property type="entry name" value="PHYTOCHROME-LIKE PROTEIN CPH1"/>
    <property type="match status" value="1"/>
</dbReference>
<dbReference type="InterPro" id="IPR004358">
    <property type="entry name" value="Sig_transdc_His_kin-like_C"/>
</dbReference>
<dbReference type="Proteomes" id="UP000071561">
    <property type="component" value="Chromosome"/>
</dbReference>
<proteinExistence type="predicted"/>
<dbReference type="InterPro" id="IPR005467">
    <property type="entry name" value="His_kinase_dom"/>
</dbReference>
<dbReference type="PANTHER" id="PTHR43304:SF1">
    <property type="entry name" value="PAC DOMAIN-CONTAINING PROTEIN"/>
    <property type="match status" value="1"/>
</dbReference>
<dbReference type="PROSITE" id="PS50109">
    <property type="entry name" value="HIS_KIN"/>
    <property type="match status" value="1"/>
</dbReference>
<sequence length="502" mass="57107">MINIPSLRNEADRIAALYVLEILDTGEEQEFDNIVKLAAIITQAPVSAITFVDENRIWYKAKLGIDLTETPRDNSISDIFPFLIAIPVVVNKNLVIGHLSVAGPKQLTLNQEQHKGLALLAQQVASLLQLKLPVINNSIKEFYESILNNIPQDIVVFDANHKYLFANPMAIKNEEYRKFIIGKDDFEYAAYRNRGPEIAKARRAQFLEVKNTGKAIGWEESQKDPNGNNITFLRRMFPMHDEKGNFIMVIGFGIDITERKLLEEKQTLIMEQLAIQNTQLIDFCNVVSHNLRGPLINMAMLAEFIQEAEDAEEQKMLVSKLEPVIENLKSTFNELVESIQIRLDRDIKLDRLNFSTCLQEALDGLYVEIQKAKAKIRVDFEDAPAVLYPHKYLASIFYNLISNAIKYQSPERQLSLNLASKMKEGNIVLTVQDNGLGIDLVKHKDNIFKIGKVFHRHPDAKGLGLFMTKTQVEAMGGKIWVESFPDQGSIFSIEFVNQNMNW</sequence>
<feature type="domain" description="Histidine kinase" evidence="6">
    <location>
        <begin position="286"/>
        <end position="499"/>
    </location>
</feature>